<dbReference type="Gene3D" id="1.10.220.20">
    <property type="match status" value="1"/>
</dbReference>
<dbReference type="GO" id="GO:0030036">
    <property type="term" value="P:actin cytoskeleton organization"/>
    <property type="evidence" value="ECO:0007669"/>
    <property type="project" value="TreeGrafter"/>
</dbReference>
<feature type="region of interest" description="Disordered" evidence="6">
    <location>
        <begin position="547"/>
        <end position="575"/>
    </location>
</feature>
<feature type="compositionally biased region" description="Low complexity" evidence="6">
    <location>
        <begin position="252"/>
        <end position="265"/>
    </location>
</feature>
<feature type="compositionally biased region" description="Basic residues" evidence="6">
    <location>
        <begin position="359"/>
        <end position="370"/>
    </location>
</feature>
<feature type="domain" description="SEC7" evidence="7">
    <location>
        <begin position="587"/>
        <end position="773"/>
    </location>
</feature>
<dbReference type="InterPro" id="IPR023394">
    <property type="entry name" value="Sec7_C_sf"/>
</dbReference>
<feature type="compositionally biased region" description="Polar residues" evidence="6">
    <location>
        <begin position="203"/>
        <end position="219"/>
    </location>
</feature>
<dbReference type="CDD" id="cd00171">
    <property type="entry name" value="Sec7"/>
    <property type="match status" value="1"/>
</dbReference>
<feature type="compositionally biased region" description="Low complexity" evidence="6">
    <location>
        <begin position="189"/>
        <end position="202"/>
    </location>
</feature>
<proteinExistence type="inferred from homology"/>
<dbReference type="InterPro" id="IPR000904">
    <property type="entry name" value="Sec7_dom"/>
</dbReference>
<keyword evidence="3" id="KW-0963">Cytoplasm</keyword>
<dbReference type="SUPFAM" id="SSF48425">
    <property type="entry name" value="Sec7 domain"/>
    <property type="match status" value="1"/>
</dbReference>
<dbReference type="PROSITE" id="PS50190">
    <property type="entry name" value="SEC7"/>
    <property type="match status" value="1"/>
</dbReference>
<feature type="region of interest" description="Disordered" evidence="6">
    <location>
        <begin position="930"/>
        <end position="1010"/>
    </location>
</feature>
<evidence type="ECO:0000256" key="5">
    <source>
        <dbReference type="ARBA" id="ARBA00023054"/>
    </source>
</evidence>
<dbReference type="Gene3D" id="2.30.29.30">
    <property type="entry name" value="Pleckstrin-homology domain (PH domain)/Phosphotyrosine-binding domain (PTB)"/>
    <property type="match status" value="1"/>
</dbReference>
<dbReference type="SMART" id="SM00222">
    <property type="entry name" value="Sec7"/>
    <property type="match status" value="1"/>
</dbReference>
<dbReference type="GO" id="GO:0032012">
    <property type="term" value="P:regulation of ARF protein signal transduction"/>
    <property type="evidence" value="ECO:0007669"/>
    <property type="project" value="InterPro"/>
</dbReference>
<dbReference type="PANTHER" id="PTHR10663:SF342">
    <property type="entry name" value="FI21420P1"/>
    <property type="match status" value="1"/>
</dbReference>
<feature type="compositionally biased region" description="Low complexity" evidence="6">
    <location>
        <begin position="371"/>
        <end position="382"/>
    </location>
</feature>
<keyword evidence="5" id="KW-0175">Coiled coil</keyword>
<feature type="region of interest" description="Disordered" evidence="6">
    <location>
        <begin position="180"/>
        <end position="219"/>
    </location>
</feature>
<evidence type="ECO:0000256" key="4">
    <source>
        <dbReference type="ARBA" id="ARBA00022553"/>
    </source>
</evidence>
<feature type="region of interest" description="Disordered" evidence="6">
    <location>
        <begin position="1043"/>
        <end position="1083"/>
    </location>
</feature>
<feature type="compositionally biased region" description="Basic residues" evidence="6">
    <location>
        <begin position="266"/>
        <end position="285"/>
    </location>
</feature>
<feature type="region of interest" description="Disordered" evidence="6">
    <location>
        <begin position="58"/>
        <end position="81"/>
    </location>
</feature>
<keyword evidence="9" id="KW-1185">Reference proteome</keyword>
<dbReference type="InterPro" id="IPR033742">
    <property type="entry name" value="IQSEC_PH"/>
</dbReference>
<dbReference type="Gene3D" id="1.10.1000.11">
    <property type="entry name" value="Arf Nucleotide-binding Site Opener,domain 2"/>
    <property type="match status" value="1"/>
</dbReference>
<accession>A0A8J2W9T6</accession>
<dbReference type="Pfam" id="PF01369">
    <property type="entry name" value="Sec7"/>
    <property type="match status" value="1"/>
</dbReference>
<dbReference type="Proteomes" id="UP000789390">
    <property type="component" value="Unassembled WGS sequence"/>
</dbReference>
<dbReference type="PANTHER" id="PTHR10663">
    <property type="entry name" value="GUANYL-NUCLEOTIDE EXCHANGE FACTOR"/>
    <property type="match status" value="1"/>
</dbReference>
<dbReference type="EMBL" id="CAKKLH010000302">
    <property type="protein sequence ID" value="CAH0110323.1"/>
    <property type="molecule type" value="Genomic_DNA"/>
</dbReference>
<organism evidence="8 9">
    <name type="scientific">Daphnia galeata</name>
    <dbReference type="NCBI Taxonomy" id="27404"/>
    <lineage>
        <taxon>Eukaryota</taxon>
        <taxon>Metazoa</taxon>
        <taxon>Ecdysozoa</taxon>
        <taxon>Arthropoda</taxon>
        <taxon>Crustacea</taxon>
        <taxon>Branchiopoda</taxon>
        <taxon>Diplostraca</taxon>
        <taxon>Cladocera</taxon>
        <taxon>Anomopoda</taxon>
        <taxon>Daphniidae</taxon>
        <taxon>Daphnia</taxon>
    </lineage>
</organism>
<evidence type="ECO:0000313" key="9">
    <source>
        <dbReference type="Proteomes" id="UP000789390"/>
    </source>
</evidence>
<evidence type="ECO:0000313" key="8">
    <source>
        <dbReference type="EMBL" id="CAH0110323.1"/>
    </source>
</evidence>
<feature type="compositionally biased region" description="Polar residues" evidence="6">
    <location>
        <begin position="981"/>
        <end position="1006"/>
    </location>
</feature>
<dbReference type="PROSITE" id="PS50096">
    <property type="entry name" value="IQ"/>
    <property type="match status" value="1"/>
</dbReference>
<dbReference type="SUPFAM" id="SSF50729">
    <property type="entry name" value="PH domain-like"/>
    <property type="match status" value="1"/>
</dbReference>
<dbReference type="Pfam" id="PF16453">
    <property type="entry name" value="IQ_SEC7_PH"/>
    <property type="match status" value="1"/>
</dbReference>
<evidence type="ECO:0000256" key="3">
    <source>
        <dbReference type="ARBA" id="ARBA00022490"/>
    </source>
</evidence>
<gene>
    <name evidence="8" type="ORF">DGAL_LOCUS13887</name>
</gene>
<comment type="similarity">
    <text evidence="2">Belongs to the BRAG family.</text>
</comment>
<dbReference type="InterPro" id="IPR011993">
    <property type="entry name" value="PH-like_dom_sf"/>
</dbReference>
<evidence type="ECO:0000256" key="2">
    <source>
        <dbReference type="ARBA" id="ARBA00006248"/>
    </source>
</evidence>
<feature type="region of interest" description="Disordered" evidence="6">
    <location>
        <begin position="304"/>
        <end position="327"/>
    </location>
</feature>
<dbReference type="GO" id="GO:0005085">
    <property type="term" value="F:guanyl-nucleotide exchange factor activity"/>
    <property type="evidence" value="ECO:0007669"/>
    <property type="project" value="InterPro"/>
</dbReference>
<feature type="region of interest" description="Disordered" evidence="6">
    <location>
        <begin position="242"/>
        <end position="290"/>
    </location>
</feature>
<dbReference type="InterPro" id="IPR001849">
    <property type="entry name" value="PH_domain"/>
</dbReference>
<feature type="compositionally biased region" description="Polar residues" evidence="6">
    <location>
        <begin position="419"/>
        <end position="435"/>
    </location>
</feature>
<dbReference type="FunFam" id="1.10.1000.11:FF:000009">
    <property type="entry name" value="IQ motif and SEC7 domain-containing protein"/>
    <property type="match status" value="1"/>
</dbReference>
<feature type="compositionally biased region" description="Polar residues" evidence="6">
    <location>
        <begin position="1050"/>
        <end position="1080"/>
    </location>
</feature>
<feature type="compositionally biased region" description="Polar residues" evidence="6">
    <location>
        <begin position="519"/>
        <end position="534"/>
    </location>
</feature>
<dbReference type="InterPro" id="IPR035999">
    <property type="entry name" value="Sec7_dom_sf"/>
</dbReference>
<dbReference type="GO" id="GO:0005737">
    <property type="term" value="C:cytoplasm"/>
    <property type="evidence" value="ECO:0007669"/>
    <property type="project" value="UniProtKB-SubCell"/>
</dbReference>
<dbReference type="FunFam" id="1.10.220.20:FF:000001">
    <property type="entry name" value="IQ motif and SEC7 domain-containing protein 1"/>
    <property type="match status" value="1"/>
</dbReference>
<protein>
    <recommendedName>
        <fullName evidence="7">SEC7 domain-containing protein</fullName>
    </recommendedName>
</protein>
<feature type="compositionally biased region" description="Polar residues" evidence="6">
    <location>
        <begin position="938"/>
        <end position="959"/>
    </location>
</feature>
<dbReference type="OrthoDB" id="430364at2759"/>
<feature type="region of interest" description="Disordered" evidence="6">
    <location>
        <begin position="1147"/>
        <end position="1178"/>
    </location>
</feature>
<keyword evidence="4" id="KW-0597">Phosphoprotein</keyword>
<dbReference type="CDD" id="cd13318">
    <property type="entry name" value="PH_IQSEC"/>
    <property type="match status" value="1"/>
</dbReference>
<feature type="region of interest" description="Disordered" evidence="6">
    <location>
        <begin position="353"/>
        <end position="464"/>
    </location>
</feature>
<evidence type="ECO:0000256" key="6">
    <source>
        <dbReference type="SAM" id="MobiDB-lite"/>
    </source>
</evidence>
<comment type="subcellular location">
    <subcellularLocation>
        <location evidence="1">Cytoplasm</location>
    </subcellularLocation>
</comment>
<evidence type="ECO:0000259" key="7">
    <source>
        <dbReference type="PROSITE" id="PS50190"/>
    </source>
</evidence>
<dbReference type="AlphaFoldDB" id="A0A8J2W9T6"/>
<name>A0A8J2W9T6_9CRUS</name>
<comment type="caution">
    <text evidence="8">The sequence shown here is derived from an EMBL/GenBank/DDBJ whole genome shotgun (WGS) entry which is preliminary data.</text>
</comment>
<dbReference type="SMART" id="SM00233">
    <property type="entry name" value="PH"/>
    <property type="match status" value="1"/>
</dbReference>
<sequence length="1178" mass="129058">MTVVASAIDITPTKVTTKMLICISGFVVGTAEMVMSGDGNYASSSNGQCLLHVRSRLQHQQQTQLSPQQMSTNGSTINSNNSAMMKKTLPVRPGDDVVKRTRSMNVYEMSQDLLDKQIELLERKYGGRGRANNAARVIQRSFRHYSMRRKFATITAMAKADQRRLSRRLHSELVESTWSTTGGVMDNKNNSSNSSSSVAVSATGQQQQQHNCSSASDDSTVARAEYVIRTNFASLVRELNEEGVRSSTRSVSAAQRQLQQQMRMSPQHHHQHFYHHHHSNHHHSNHYQYQHQHSFDLSQYHHAHYHHHHQAAAATSPPPMSTTPLTSNLNVSSCSPMVANGVAVVAGPIPSVSHSPYGSHHHHNHQHVHPSHANNHNNSSSHGQPQPLVNSHEFRRSDSKSSTGQGSASKRVPPEVPRRTSSALSTKSPSVNCSQGSLGGGGAGVELSHPRQQQQQRSQTPNLPDAAASRYAAPLMVDPAAIGERRTCNLSAEHSTSEDSLEGAGYSNIFWSENGGTGHQNHPVTSTSGHTHSSPVPFPPVLHYDRMVNGGGPSSQPVAPPPSSANSYVTGGQPTTPAQAKVLESIRKRQYRVGLNLFNKKPERGVAYLTQKGFLEASPRAVAKFFISRKGVSKQMIGEYLGNLQNSFNMAALDFFIEELDFAGLDVDVALRRFQTYFRMPGEAQKIERLMEVFGQRYCQCNPQVVARLRNPDTVFILAFAVIMLNTDLHTPSIKADKRMKLEDFIKNLRGIDEGANVDQEILVGIYERVKAAEFKPGADHVTQVLKVQQSIVGKKPNLVLPHRRLVCYCRLYEVADAGRRERAGLHQREVFLFNDILVVTKIFSKKKNGVTYSFRQSFQLAGLNVSYFESHHYPFGIRLSQRVDGRTLIMFNARNDHDRAKFCEDLREAILEMDEMENLRIEGELDKQRTAARISRAPTTPTSIQPPTVMGNNSSGVNASLLASGRDNRDSGVADMDHNGSVTTLEETSTPLSRRTSNSSVQQRSVVIRDAGGRTEATLKRTTLSNSLLDIHDPVERYQRRGSVGSLDSGMSISFQSSTTNSTMSRDSSPKNLQHHQPPTTNAAVVSNVTAAGKVPRGLQHQSSFLGNIFHKARERKNSRGSSSDCAAAANATAVNVNVTVVAGTPGKQPAAAGGGSAAVTSSSGGSSYPTPHCTDV</sequence>
<reference evidence="8" key="1">
    <citation type="submission" date="2021-11" db="EMBL/GenBank/DDBJ databases">
        <authorList>
            <person name="Schell T."/>
        </authorList>
    </citation>
    <scope>NUCLEOTIDE SEQUENCE</scope>
    <source>
        <strain evidence="8">M5</strain>
    </source>
</reference>
<feature type="region of interest" description="Disordered" evidence="6">
    <location>
        <begin position="514"/>
        <end position="535"/>
    </location>
</feature>
<feature type="compositionally biased region" description="Basic and acidic residues" evidence="6">
    <location>
        <begin position="967"/>
        <end position="979"/>
    </location>
</feature>
<evidence type="ECO:0000256" key="1">
    <source>
        <dbReference type="ARBA" id="ARBA00004496"/>
    </source>
</evidence>